<proteinExistence type="predicted"/>
<protein>
    <submittedName>
        <fullName evidence="6">MurR/RpiR family transcriptional regulator</fullName>
    </submittedName>
</protein>
<dbReference type="PANTHER" id="PTHR30514:SF9">
    <property type="entry name" value="TRANSCRIPTIONAL REGULATOR"/>
    <property type="match status" value="1"/>
</dbReference>
<dbReference type="InterPro" id="IPR047640">
    <property type="entry name" value="RpiR-like"/>
</dbReference>
<evidence type="ECO:0000256" key="3">
    <source>
        <dbReference type="ARBA" id="ARBA00023163"/>
    </source>
</evidence>
<evidence type="ECO:0000313" key="7">
    <source>
        <dbReference type="Proteomes" id="UP000290649"/>
    </source>
</evidence>
<comment type="caution">
    <text evidence="6">The sequence shown here is derived from an EMBL/GenBank/DDBJ whole genome shotgun (WGS) entry which is preliminary data.</text>
</comment>
<feature type="domain" description="SIS" evidence="5">
    <location>
        <begin position="128"/>
        <end position="268"/>
    </location>
</feature>
<dbReference type="InterPro" id="IPR046348">
    <property type="entry name" value="SIS_dom_sf"/>
</dbReference>
<dbReference type="RefSeq" id="WP_129077597.1">
    <property type="nucleotide sequence ID" value="NZ_QOUX01000026.1"/>
</dbReference>
<dbReference type="GO" id="GO:1901135">
    <property type="term" value="P:carbohydrate derivative metabolic process"/>
    <property type="evidence" value="ECO:0007669"/>
    <property type="project" value="InterPro"/>
</dbReference>
<dbReference type="InterPro" id="IPR009057">
    <property type="entry name" value="Homeodomain-like_sf"/>
</dbReference>
<dbReference type="Gene3D" id="3.40.50.10490">
    <property type="entry name" value="Glucose-6-phosphate isomerase like protein, domain 1"/>
    <property type="match status" value="1"/>
</dbReference>
<evidence type="ECO:0000259" key="4">
    <source>
        <dbReference type="PROSITE" id="PS51071"/>
    </source>
</evidence>
<dbReference type="GO" id="GO:0097367">
    <property type="term" value="F:carbohydrate derivative binding"/>
    <property type="evidence" value="ECO:0007669"/>
    <property type="project" value="InterPro"/>
</dbReference>
<dbReference type="SUPFAM" id="SSF46689">
    <property type="entry name" value="Homeodomain-like"/>
    <property type="match status" value="1"/>
</dbReference>
<keyword evidence="3" id="KW-0804">Transcription</keyword>
<dbReference type="AlphaFoldDB" id="A0A4Q0VVT3"/>
<dbReference type="EMBL" id="QOUX01000026">
    <property type="protein sequence ID" value="RXJ02182.1"/>
    <property type="molecule type" value="Genomic_DNA"/>
</dbReference>
<dbReference type="Pfam" id="PF01380">
    <property type="entry name" value="SIS"/>
    <property type="match status" value="1"/>
</dbReference>
<keyword evidence="1" id="KW-0805">Transcription regulation</keyword>
<dbReference type="GO" id="GO:0003700">
    <property type="term" value="F:DNA-binding transcription factor activity"/>
    <property type="evidence" value="ECO:0007669"/>
    <property type="project" value="InterPro"/>
</dbReference>
<dbReference type="Proteomes" id="UP000290649">
    <property type="component" value="Unassembled WGS sequence"/>
</dbReference>
<dbReference type="InterPro" id="IPR000281">
    <property type="entry name" value="HTH_RpiR"/>
</dbReference>
<accession>A0A4Q0VVT3</accession>
<dbReference type="InterPro" id="IPR035472">
    <property type="entry name" value="RpiR-like_SIS"/>
</dbReference>
<dbReference type="Pfam" id="PF01418">
    <property type="entry name" value="HTH_6"/>
    <property type="match status" value="1"/>
</dbReference>
<keyword evidence="7" id="KW-1185">Reference proteome</keyword>
<gene>
    <name evidence="6" type="ORF">DS745_07245</name>
</gene>
<reference evidence="6 7" key="1">
    <citation type="journal article" date="2019" name="Int. J. Syst. Evol. Microbiol.">
        <title>Anaerobacillus alkaliphilus sp. nov., a novel alkaliphilic and moderately halophilic bacterium.</title>
        <authorList>
            <person name="Borsodi A.K."/>
            <person name="Aszalos J.M."/>
            <person name="Bihari P."/>
            <person name="Nagy I."/>
            <person name="Schumann P."/>
            <person name="Sproer C."/>
            <person name="Kovacs A.L."/>
            <person name="Boka K."/>
            <person name="Dobosy P."/>
            <person name="Ovari M."/>
            <person name="Szili-Kovacs T."/>
            <person name="Toth E."/>
        </authorList>
    </citation>
    <scope>NUCLEOTIDE SEQUENCE [LARGE SCALE GENOMIC DNA]</scope>
    <source>
        <strain evidence="6 7">B16-10</strain>
    </source>
</reference>
<dbReference type="OrthoDB" id="3684496at2"/>
<name>A0A4Q0VVT3_9BACI</name>
<keyword evidence="2" id="KW-0238">DNA-binding</keyword>
<dbReference type="InterPro" id="IPR036388">
    <property type="entry name" value="WH-like_DNA-bd_sf"/>
</dbReference>
<dbReference type="PROSITE" id="PS51464">
    <property type="entry name" value="SIS"/>
    <property type="match status" value="1"/>
</dbReference>
<dbReference type="GO" id="GO:0003677">
    <property type="term" value="F:DNA binding"/>
    <property type="evidence" value="ECO:0007669"/>
    <property type="project" value="UniProtKB-KW"/>
</dbReference>
<evidence type="ECO:0000256" key="1">
    <source>
        <dbReference type="ARBA" id="ARBA00023015"/>
    </source>
</evidence>
<evidence type="ECO:0000256" key="2">
    <source>
        <dbReference type="ARBA" id="ARBA00023125"/>
    </source>
</evidence>
<dbReference type="CDD" id="cd05013">
    <property type="entry name" value="SIS_RpiR"/>
    <property type="match status" value="1"/>
</dbReference>
<dbReference type="PANTHER" id="PTHR30514">
    <property type="entry name" value="GLUCOKINASE"/>
    <property type="match status" value="1"/>
</dbReference>
<feature type="domain" description="HTH rpiR-type" evidence="4">
    <location>
        <begin position="11"/>
        <end position="87"/>
    </location>
</feature>
<evidence type="ECO:0000259" key="5">
    <source>
        <dbReference type="PROSITE" id="PS51464"/>
    </source>
</evidence>
<dbReference type="PROSITE" id="PS51071">
    <property type="entry name" value="HTH_RPIR"/>
    <property type="match status" value="1"/>
</dbReference>
<organism evidence="6 7">
    <name type="scientific">Anaerobacillus alkaliphilus</name>
    <dbReference type="NCBI Taxonomy" id="1548597"/>
    <lineage>
        <taxon>Bacteria</taxon>
        <taxon>Bacillati</taxon>
        <taxon>Bacillota</taxon>
        <taxon>Bacilli</taxon>
        <taxon>Bacillales</taxon>
        <taxon>Bacillaceae</taxon>
        <taxon>Anaerobacillus</taxon>
    </lineage>
</organism>
<dbReference type="SUPFAM" id="SSF53697">
    <property type="entry name" value="SIS domain"/>
    <property type="match status" value="1"/>
</dbReference>
<dbReference type="Gene3D" id="1.10.10.10">
    <property type="entry name" value="Winged helix-like DNA-binding domain superfamily/Winged helix DNA-binding domain"/>
    <property type="match status" value="1"/>
</dbReference>
<sequence length="286" mass="30817">MTDIQVPQSNSKLAGMISSYYPSLTKSEQKVASIVLQQMEKVIYYSVTDLADAAEVGDATVLRFCRKIGLKGYQEFKLAIAKDLTVTSQEDENGNGKPTSLPMSIAQYTKNAIDETINFLDEAVLEKIIQLLDQAKSVHFFGVGTSGITALDAKNRFLRIGRRVDAIIDPHIQAMTAATLGHGDIVVGMSVSGSTKDTIDALELAKENGATVVAITFYARSPITKTADFVLISGGKESPLEGGSLAAKISQLFIIDILCTGLALRDKNFSLDMKQKTAQAVVGKIY</sequence>
<dbReference type="InterPro" id="IPR001347">
    <property type="entry name" value="SIS_dom"/>
</dbReference>
<evidence type="ECO:0000313" key="6">
    <source>
        <dbReference type="EMBL" id="RXJ02182.1"/>
    </source>
</evidence>